<dbReference type="PANTHER" id="PTHR31432">
    <property type="entry name" value="INTRAFLAGELLAR TRANSPORT PROTEIN 74 HOMOLOG"/>
    <property type="match status" value="1"/>
</dbReference>
<dbReference type="GO" id="GO:0048487">
    <property type="term" value="F:beta-tubulin binding"/>
    <property type="evidence" value="ECO:0007669"/>
    <property type="project" value="InterPro"/>
</dbReference>
<gene>
    <name evidence="2" type="ORF">HPB48_015626</name>
</gene>
<reference evidence="2 3" key="1">
    <citation type="journal article" date="2020" name="Cell">
        <title>Large-Scale Comparative Analyses of Tick Genomes Elucidate Their Genetic Diversity and Vector Capacities.</title>
        <authorList>
            <consortium name="Tick Genome and Microbiome Consortium (TIGMIC)"/>
            <person name="Jia N."/>
            <person name="Wang J."/>
            <person name="Shi W."/>
            <person name="Du L."/>
            <person name="Sun Y."/>
            <person name="Zhan W."/>
            <person name="Jiang J.F."/>
            <person name="Wang Q."/>
            <person name="Zhang B."/>
            <person name="Ji P."/>
            <person name="Bell-Sakyi L."/>
            <person name="Cui X.M."/>
            <person name="Yuan T.T."/>
            <person name="Jiang B.G."/>
            <person name="Yang W.F."/>
            <person name="Lam T.T."/>
            <person name="Chang Q.C."/>
            <person name="Ding S.J."/>
            <person name="Wang X.J."/>
            <person name="Zhu J.G."/>
            <person name="Ruan X.D."/>
            <person name="Zhao L."/>
            <person name="Wei J.T."/>
            <person name="Ye R.Z."/>
            <person name="Que T.C."/>
            <person name="Du C.H."/>
            <person name="Zhou Y.H."/>
            <person name="Cheng J.X."/>
            <person name="Dai P.F."/>
            <person name="Guo W.B."/>
            <person name="Han X.H."/>
            <person name="Huang E.J."/>
            <person name="Li L.F."/>
            <person name="Wei W."/>
            <person name="Gao Y.C."/>
            <person name="Liu J.Z."/>
            <person name="Shao H.Z."/>
            <person name="Wang X."/>
            <person name="Wang C.C."/>
            <person name="Yang T.C."/>
            <person name="Huo Q.B."/>
            <person name="Li W."/>
            <person name="Chen H.Y."/>
            <person name="Chen S.E."/>
            <person name="Zhou L.G."/>
            <person name="Ni X.B."/>
            <person name="Tian J.H."/>
            <person name="Sheng Y."/>
            <person name="Liu T."/>
            <person name="Pan Y.S."/>
            <person name="Xia L.Y."/>
            <person name="Li J."/>
            <person name="Zhao F."/>
            <person name="Cao W.C."/>
        </authorList>
    </citation>
    <scope>NUCLEOTIDE SEQUENCE [LARGE SCALE GENOMIC DNA]</scope>
    <source>
        <strain evidence="2">HaeL-2018</strain>
    </source>
</reference>
<dbReference type="OrthoDB" id="444379at2759"/>
<feature type="region of interest" description="Disordered" evidence="1">
    <location>
        <begin position="1"/>
        <end position="50"/>
    </location>
</feature>
<organism evidence="2 3">
    <name type="scientific">Haemaphysalis longicornis</name>
    <name type="common">Bush tick</name>
    <dbReference type="NCBI Taxonomy" id="44386"/>
    <lineage>
        <taxon>Eukaryota</taxon>
        <taxon>Metazoa</taxon>
        <taxon>Ecdysozoa</taxon>
        <taxon>Arthropoda</taxon>
        <taxon>Chelicerata</taxon>
        <taxon>Arachnida</taxon>
        <taxon>Acari</taxon>
        <taxon>Parasitiformes</taxon>
        <taxon>Ixodida</taxon>
        <taxon>Ixodoidea</taxon>
        <taxon>Ixodidae</taxon>
        <taxon>Haemaphysalinae</taxon>
        <taxon>Haemaphysalis</taxon>
    </lineage>
</organism>
<proteinExistence type="predicted"/>
<dbReference type="VEuPathDB" id="VectorBase:HLOH_043927"/>
<sequence>MESRPTTSSSNRPPSPSARSFTAATQRAGLMGSLSRLSGRPGTRTGPPTAMLSQMNIAERPMTQHGLVAPKTALKISQRQIQDKTYFIGLLRGKMMELNAETSRLLRDNESLSQEASYLLLVRKESRSVDC</sequence>
<accession>A0A9J6FKE5</accession>
<evidence type="ECO:0000256" key="1">
    <source>
        <dbReference type="SAM" id="MobiDB-lite"/>
    </source>
</evidence>
<dbReference type="EMBL" id="JABSTR010000001">
    <property type="protein sequence ID" value="KAH9362460.1"/>
    <property type="molecule type" value="Genomic_DNA"/>
</dbReference>
<feature type="compositionally biased region" description="Low complexity" evidence="1">
    <location>
        <begin position="1"/>
        <end position="20"/>
    </location>
</feature>
<dbReference type="GO" id="GO:0035735">
    <property type="term" value="P:intraciliary transport involved in cilium assembly"/>
    <property type="evidence" value="ECO:0007669"/>
    <property type="project" value="TreeGrafter"/>
</dbReference>
<name>A0A9J6FKE5_HAELO</name>
<keyword evidence="3" id="KW-1185">Reference proteome</keyword>
<dbReference type="GO" id="GO:0005929">
    <property type="term" value="C:cilium"/>
    <property type="evidence" value="ECO:0007669"/>
    <property type="project" value="TreeGrafter"/>
</dbReference>
<dbReference type="Proteomes" id="UP000821853">
    <property type="component" value="Chromosome 1"/>
</dbReference>
<evidence type="ECO:0000313" key="3">
    <source>
        <dbReference type="Proteomes" id="UP000821853"/>
    </source>
</evidence>
<dbReference type="AlphaFoldDB" id="A0A9J6FKE5"/>
<dbReference type="InterPro" id="IPR029602">
    <property type="entry name" value="IFT74"/>
</dbReference>
<dbReference type="GO" id="GO:0030992">
    <property type="term" value="C:intraciliary transport particle B"/>
    <property type="evidence" value="ECO:0007669"/>
    <property type="project" value="InterPro"/>
</dbReference>
<evidence type="ECO:0000313" key="2">
    <source>
        <dbReference type="EMBL" id="KAH9362460.1"/>
    </source>
</evidence>
<comment type="caution">
    <text evidence="2">The sequence shown here is derived from an EMBL/GenBank/DDBJ whole genome shotgun (WGS) entry which is preliminary data.</text>
</comment>
<protein>
    <submittedName>
        <fullName evidence="2">Uncharacterized protein</fullName>
    </submittedName>
</protein>
<dbReference type="PANTHER" id="PTHR31432:SF0">
    <property type="entry name" value="INTRAFLAGELLAR TRANSPORT PROTEIN 74 HOMOLOG"/>
    <property type="match status" value="1"/>
</dbReference>